<dbReference type="EMBL" id="UGAB01000002">
    <property type="protein sequence ID" value="STF42123.1"/>
    <property type="molecule type" value="Genomic_DNA"/>
</dbReference>
<dbReference type="FunFam" id="3.40.50.620:FF:000014">
    <property type="entry name" value="Universal stress protein"/>
    <property type="match status" value="1"/>
</dbReference>
<dbReference type="Gene3D" id="3.40.50.620">
    <property type="entry name" value="HUPs"/>
    <property type="match status" value="1"/>
</dbReference>
<evidence type="ECO:0000256" key="1">
    <source>
        <dbReference type="ARBA" id="ARBA00004496"/>
    </source>
</evidence>
<evidence type="ECO:0000256" key="3">
    <source>
        <dbReference type="ARBA" id="ARBA00011738"/>
    </source>
</evidence>
<proteinExistence type="inferred from homology"/>
<name>A0A376LCV8_ECOLX</name>
<evidence type="ECO:0000313" key="9">
    <source>
        <dbReference type="Proteomes" id="UP000254877"/>
    </source>
</evidence>
<dbReference type="PANTHER" id="PTHR46268:SF23">
    <property type="entry name" value="UNIVERSAL STRESS PROTEIN A-RELATED"/>
    <property type="match status" value="1"/>
</dbReference>
<sequence>MAYKHILIAVDLSPESKVLVEKAVSMARPYNAKVSLIHVDVNYSDLYTGLIDVNLGDMQKRISEETHHALTELSTNAGYPITETLSGSGDLGQVLVDAIKKYDMDLVVCGHHQDFWSKLMSSARQLINTVHVDMLIVSAARRRRIIFPPRRVPERPHMRAFCFLARLVTLQRKHLIWPTVCVRNQNPLPIQHLTPSYFPSLV</sequence>
<dbReference type="SUPFAM" id="SSF52402">
    <property type="entry name" value="Adenine nucleotide alpha hydrolases-like"/>
    <property type="match status" value="1"/>
</dbReference>
<evidence type="ECO:0000256" key="4">
    <source>
        <dbReference type="ARBA" id="ARBA00022490"/>
    </source>
</evidence>
<comment type="similarity">
    <text evidence="2">Belongs to the universal stress protein A family.</text>
</comment>
<dbReference type="CDD" id="cd23657">
    <property type="entry name" value="USP-A-like"/>
    <property type="match status" value="1"/>
</dbReference>
<evidence type="ECO:0000313" key="8">
    <source>
        <dbReference type="EMBL" id="STF42123.1"/>
    </source>
</evidence>
<protein>
    <recommendedName>
        <fullName evidence="6">Universal stress protein A</fullName>
    </recommendedName>
</protein>
<dbReference type="Proteomes" id="UP000254877">
    <property type="component" value="Unassembled WGS sequence"/>
</dbReference>
<comment type="subcellular location">
    <subcellularLocation>
        <location evidence="1">Cytoplasm</location>
    </subcellularLocation>
</comment>
<organism evidence="8 9">
    <name type="scientific">Escherichia coli</name>
    <dbReference type="NCBI Taxonomy" id="562"/>
    <lineage>
        <taxon>Bacteria</taxon>
        <taxon>Pseudomonadati</taxon>
        <taxon>Pseudomonadota</taxon>
        <taxon>Gammaproteobacteria</taxon>
        <taxon>Enterobacterales</taxon>
        <taxon>Enterobacteriaceae</taxon>
        <taxon>Escherichia</taxon>
    </lineage>
</organism>
<evidence type="ECO:0000256" key="5">
    <source>
        <dbReference type="ARBA" id="ARBA00037131"/>
    </source>
</evidence>
<evidence type="ECO:0000256" key="2">
    <source>
        <dbReference type="ARBA" id="ARBA00008791"/>
    </source>
</evidence>
<evidence type="ECO:0000256" key="6">
    <source>
        <dbReference type="ARBA" id="ARBA00040920"/>
    </source>
</evidence>
<dbReference type="Pfam" id="PF00582">
    <property type="entry name" value="Usp"/>
    <property type="match status" value="1"/>
</dbReference>
<accession>A0A376LCV8</accession>
<feature type="domain" description="UspA" evidence="7">
    <location>
        <begin position="3"/>
        <end position="137"/>
    </location>
</feature>
<comment type="subunit">
    <text evidence="3">Homodimer.</text>
</comment>
<comment type="function">
    <text evidence="5">Required for resistance to DNA-damaging agents.</text>
</comment>
<dbReference type="InterPro" id="IPR006016">
    <property type="entry name" value="UspA"/>
</dbReference>
<gene>
    <name evidence="8" type="primary">uspA1</name>
    <name evidence="8" type="ORF">NCTC7928_02749</name>
</gene>
<dbReference type="NCBIfam" id="NF011698">
    <property type="entry name" value="PRK15118.1"/>
    <property type="match status" value="1"/>
</dbReference>
<reference evidence="8 9" key="1">
    <citation type="submission" date="2018-06" db="EMBL/GenBank/DDBJ databases">
        <authorList>
            <consortium name="Pathogen Informatics"/>
            <person name="Doyle S."/>
        </authorList>
    </citation>
    <scope>NUCLEOTIDE SEQUENCE [LARGE SCALE GENOMIC DNA]</scope>
    <source>
        <strain evidence="8 9">NCTC7928</strain>
    </source>
</reference>
<dbReference type="InterPro" id="IPR014729">
    <property type="entry name" value="Rossmann-like_a/b/a_fold"/>
</dbReference>
<evidence type="ECO:0000259" key="7">
    <source>
        <dbReference type="Pfam" id="PF00582"/>
    </source>
</evidence>
<dbReference type="GO" id="GO:0005737">
    <property type="term" value="C:cytoplasm"/>
    <property type="evidence" value="ECO:0007669"/>
    <property type="project" value="UniProtKB-SubCell"/>
</dbReference>
<dbReference type="AlphaFoldDB" id="A0A376LCV8"/>
<keyword evidence="4" id="KW-0963">Cytoplasm</keyword>
<dbReference type="PANTHER" id="PTHR46268">
    <property type="entry name" value="STRESS RESPONSE PROTEIN NHAX"/>
    <property type="match status" value="1"/>
</dbReference>